<dbReference type="HAMAP" id="MF_00259">
    <property type="entry name" value="GcvT"/>
    <property type="match status" value="1"/>
</dbReference>
<dbReference type="Gene3D" id="4.10.1250.10">
    <property type="entry name" value="Aminomethyltransferase fragment"/>
    <property type="match status" value="1"/>
</dbReference>
<dbReference type="Proteomes" id="UP001205965">
    <property type="component" value="Unassembled WGS sequence"/>
</dbReference>
<evidence type="ECO:0000256" key="2">
    <source>
        <dbReference type="ARBA" id="ARBA00012616"/>
    </source>
</evidence>
<protein>
    <recommendedName>
        <fullName evidence="2 7">Aminomethyltransferase</fullName>
        <ecNumber evidence="2 7">2.1.2.10</ecNumber>
    </recommendedName>
    <alternativeName>
        <fullName evidence="5 7">Glycine cleavage system T protein</fullName>
    </alternativeName>
</protein>
<dbReference type="InterPro" id="IPR006223">
    <property type="entry name" value="GcvT"/>
</dbReference>
<comment type="catalytic activity">
    <reaction evidence="6 7">
        <text>N(6)-[(R)-S(8)-aminomethyldihydrolipoyl]-L-lysyl-[protein] + (6S)-5,6,7,8-tetrahydrofolate = N(6)-[(R)-dihydrolipoyl]-L-lysyl-[protein] + (6R)-5,10-methylene-5,6,7,8-tetrahydrofolate + NH4(+)</text>
        <dbReference type="Rhea" id="RHEA:16945"/>
        <dbReference type="Rhea" id="RHEA-COMP:10475"/>
        <dbReference type="Rhea" id="RHEA-COMP:10492"/>
        <dbReference type="ChEBI" id="CHEBI:15636"/>
        <dbReference type="ChEBI" id="CHEBI:28938"/>
        <dbReference type="ChEBI" id="CHEBI:57453"/>
        <dbReference type="ChEBI" id="CHEBI:83100"/>
        <dbReference type="ChEBI" id="CHEBI:83143"/>
        <dbReference type="EC" id="2.1.2.10"/>
    </reaction>
</comment>
<dbReference type="Gene3D" id="2.40.30.110">
    <property type="entry name" value="Aminomethyltransferase beta-barrel domains"/>
    <property type="match status" value="1"/>
</dbReference>
<dbReference type="InterPro" id="IPR027266">
    <property type="entry name" value="TrmE/GcvT-like"/>
</dbReference>
<accession>A0ABT2FZV6</accession>
<comment type="similarity">
    <text evidence="1 7">Belongs to the GcvT family.</text>
</comment>
<dbReference type="Gene3D" id="3.30.1360.120">
    <property type="entry name" value="Probable tRNA modification gtpase trme, domain 1"/>
    <property type="match status" value="1"/>
</dbReference>
<organism evidence="10 11">
    <name type="scientific">Corynebacterium lemuris</name>
    <dbReference type="NCBI Taxonomy" id="1859292"/>
    <lineage>
        <taxon>Bacteria</taxon>
        <taxon>Bacillati</taxon>
        <taxon>Actinomycetota</taxon>
        <taxon>Actinomycetes</taxon>
        <taxon>Mycobacteriales</taxon>
        <taxon>Corynebacteriaceae</taxon>
        <taxon>Corynebacterium</taxon>
    </lineage>
</organism>
<proteinExistence type="inferred from homology"/>
<keyword evidence="3 7" id="KW-0032">Aminotransferase</keyword>
<dbReference type="Pfam" id="PF08669">
    <property type="entry name" value="GCV_T_C"/>
    <property type="match status" value="1"/>
</dbReference>
<reference evidence="10 11" key="1">
    <citation type="submission" date="2022-08" db="EMBL/GenBank/DDBJ databases">
        <title>YIM 101645 draft genome.</title>
        <authorList>
            <person name="Chen X."/>
        </authorList>
    </citation>
    <scope>NUCLEOTIDE SEQUENCE [LARGE SCALE GENOMIC DNA]</scope>
    <source>
        <strain evidence="10 11">YIM 101645</strain>
    </source>
</reference>
<dbReference type="NCBIfam" id="NF001567">
    <property type="entry name" value="PRK00389.1"/>
    <property type="match status" value="1"/>
</dbReference>
<dbReference type="RefSeq" id="WP_259428840.1">
    <property type="nucleotide sequence ID" value="NZ_JANWTC010000018.1"/>
</dbReference>
<evidence type="ECO:0000256" key="3">
    <source>
        <dbReference type="ARBA" id="ARBA00022576"/>
    </source>
</evidence>
<sequence>MSELHNSPLHDRHEKLGATFTPFGPWNMPLKYGSELDEHRAVRTAAGLFDLSHMGEIRITGEQAGEYLDHAFISTLSTMPVHKAKYTMLVDDEGGILDDLLIYRLGETEFLAVPNAGNTDVVWAAMRARSKGWSVELKNESDHTVLLALQGPRAQEILLRIVSEQHKHLVEELKYYTCAVVEVYGRKMLCARTGYTGEDGFELYTDPVQGRATWDALLECGTGAGLVPAGLAARDSLRLEAGLSLYGNELGLDITPVEAGMAVAFGKKEADFVGRSVLMDREPTSRIVGLKGLGRRAARAGSEVWLGDELVGHVTSGQPSPTLGYPVALARLRPDVAEEGAQLEVDIRGKRHPVEIVATPFYRRAGK</sequence>
<dbReference type="Gene3D" id="3.30.70.1400">
    <property type="entry name" value="Aminomethyltransferase beta-barrel domains"/>
    <property type="match status" value="1"/>
</dbReference>
<dbReference type="EC" id="2.1.2.10" evidence="2 7"/>
<evidence type="ECO:0000313" key="10">
    <source>
        <dbReference type="EMBL" id="MCS5480780.1"/>
    </source>
</evidence>
<keyword evidence="4 7" id="KW-0808">Transferase</keyword>
<dbReference type="InterPro" id="IPR013977">
    <property type="entry name" value="GcvT_C"/>
</dbReference>
<dbReference type="InterPro" id="IPR028896">
    <property type="entry name" value="GcvT/YgfZ/DmdA"/>
</dbReference>
<comment type="function">
    <text evidence="7">The glycine cleavage system catalyzes the degradation of glycine.</text>
</comment>
<comment type="subunit">
    <text evidence="7">The glycine cleavage system is composed of four proteins: P, T, L and H.</text>
</comment>
<dbReference type="NCBIfam" id="TIGR00528">
    <property type="entry name" value="gcvT"/>
    <property type="match status" value="1"/>
</dbReference>
<evidence type="ECO:0000256" key="1">
    <source>
        <dbReference type="ARBA" id="ARBA00008609"/>
    </source>
</evidence>
<evidence type="ECO:0000313" key="11">
    <source>
        <dbReference type="Proteomes" id="UP001205965"/>
    </source>
</evidence>
<comment type="caution">
    <text evidence="10">The sequence shown here is derived from an EMBL/GenBank/DDBJ whole genome shotgun (WGS) entry which is preliminary data.</text>
</comment>
<keyword evidence="11" id="KW-1185">Reference proteome</keyword>
<evidence type="ECO:0000259" key="8">
    <source>
        <dbReference type="Pfam" id="PF01571"/>
    </source>
</evidence>
<evidence type="ECO:0000259" key="9">
    <source>
        <dbReference type="Pfam" id="PF08669"/>
    </source>
</evidence>
<evidence type="ECO:0000256" key="4">
    <source>
        <dbReference type="ARBA" id="ARBA00022679"/>
    </source>
</evidence>
<evidence type="ECO:0000256" key="5">
    <source>
        <dbReference type="ARBA" id="ARBA00031395"/>
    </source>
</evidence>
<dbReference type="EMBL" id="JANWTC010000018">
    <property type="protein sequence ID" value="MCS5480780.1"/>
    <property type="molecule type" value="Genomic_DNA"/>
</dbReference>
<feature type="domain" description="GCVT N-terminal" evidence="8">
    <location>
        <begin position="9"/>
        <end position="266"/>
    </location>
</feature>
<dbReference type="InterPro" id="IPR006222">
    <property type="entry name" value="GCVT_N"/>
</dbReference>
<feature type="domain" description="Aminomethyltransferase C-terminal" evidence="9">
    <location>
        <begin position="286"/>
        <end position="362"/>
    </location>
</feature>
<dbReference type="Pfam" id="PF01571">
    <property type="entry name" value="GCV_T"/>
    <property type="match status" value="1"/>
</dbReference>
<evidence type="ECO:0000256" key="7">
    <source>
        <dbReference type="HAMAP-Rule" id="MF_00259"/>
    </source>
</evidence>
<dbReference type="InterPro" id="IPR029043">
    <property type="entry name" value="GcvT/YgfZ_C"/>
</dbReference>
<dbReference type="SUPFAM" id="SSF103025">
    <property type="entry name" value="Folate-binding domain"/>
    <property type="match status" value="1"/>
</dbReference>
<dbReference type="GO" id="GO:0004047">
    <property type="term" value="F:aminomethyltransferase activity"/>
    <property type="evidence" value="ECO:0007669"/>
    <property type="project" value="UniProtKB-EC"/>
</dbReference>
<dbReference type="InterPro" id="IPR022903">
    <property type="entry name" value="GcvT_bac"/>
</dbReference>
<dbReference type="PANTHER" id="PTHR43757">
    <property type="entry name" value="AMINOMETHYLTRANSFERASE"/>
    <property type="match status" value="1"/>
</dbReference>
<dbReference type="SUPFAM" id="SSF101790">
    <property type="entry name" value="Aminomethyltransferase beta-barrel domain"/>
    <property type="match status" value="1"/>
</dbReference>
<name>A0ABT2FZV6_9CORY</name>
<dbReference type="PIRSF" id="PIRSF006487">
    <property type="entry name" value="GcvT"/>
    <property type="match status" value="1"/>
</dbReference>
<dbReference type="PANTHER" id="PTHR43757:SF2">
    <property type="entry name" value="AMINOMETHYLTRANSFERASE, MITOCHONDRIAL"/>
    <property type="match status" value="1"/>
</dbReference>
<evidence type="ECO:0000256" key="6">
    <source>
        <dbReference type="ARBA" id="ARBA00047665"/>
    </source>
</evidence>
<gene>
    <name evidence="7 10" type="primary">gcvT</name>
    <name evidence="10" type="ORF">NYP18_14130</name>
</gene>